<sequence length="234" mass="25470">MILLSEGIKPWTQPGSQIKFDPEGVLPNTTVRLVPEASVQKEQERLSYIPALGAMPTTTAPVSAPPPAVPVSAPPVPVSAPPVPVSAPPVPVSAPVSASTSAPPALAPILPTPVLSTPTDLNQQLVEILDRDLPIQPAGFPAGLNYPVQYYPNDPLYPIALRALCLYESNNKPCRIRHCKLVHRCENIYEHGSCFTDDIIHRKEDTNRETKVVVHTLKTCLSVMKKQPCKYMCY</sequence>
<dbReference type="RefSeq" id="XP_033395998.1">
    <property type="nucleotide sequence ID" value="XM_033543301.1"/>
</dbReference>
<evidence type="ECO:0000313" key="1">
    <source>
        <dbReference type="EMBL" id="KAF2140285.1"/>
    </source>
</evidence>
<dbReference type="Proteomes" id="UP000799438">
    <property type="component" value="Unassembled WGS sequence"/>
</dbReference>
<evidence type="ECO:0000313" key="2">
    <source>
        <dbReference type="Proteomes" id="UP000799438"/>
    </source>
</evidence>
<protein>
    <submittedName>
        <fullName evidence="1">Uncharacterized protein</fullName>
    </submittedName>
</protein>
<gene>
    <name evidence="1" type="ORF">K452DRAFT_310043</name>
</gene>
<keyword evidence="2" id="KW-1185">Reference proteome</keyword>
<reference evidence="1" key="1">
    <citation type="journal article" date="2020" name="Stud. Mycol.">
        <title>101 Dothideomycetes genomes: a test case for predicting lifestyles and emergence of pathogens.</title>
        <authorList>
            <person name="Haridas S."/>
            <person name="Albert R."/>
            <person name="Binder M."/>
            <person name="Bloem J."/>
            <person name="Labutti K."/>
            <person name="Salamov A."/>
            <person name="Andreopoulos B."/>
            <person name="Baker S."/>
            <person name="Barry K."/>
            <person name="Bills G."/>
            <person name="Bluhm B."/>
            <person name="Cannon C."/>
            <person name="Castanera R."/>
            <person name="Culley D."/>
            <person name="Daum C."/>
            <person name="Ezra D."/>
            <person name="Gonzalez J."/>
            <person name="Henrissat B."/>
            <person name="Kuo A."/>
            <person name="Liang C."/>
            <person name="Lipzen A."/>
            <person name="Lutzoni F."/>
            <person name="Magnuson J."/>
            <person name="Mondo S."/>
            <person name="Nolan M."/>
            <person name="Ohm R."/>
            <person name="Pangilinan J."/>
            <person name="Park H.-J."/>
            <person name="Ramirez L."/>
            <person name="Alfaro M."/>
            <person name="Sun H."/>
            <person name="Tritt A."/>
            <person name="Yoshinaga Y."/>
            <person name="Zwiers L.-H."/>
            <person name="Turgeon B."/>
            <person name="Goodwin S."/>
            <person name="Spatafora J."/>
            <person name="Crous P."/>
            <person name="Grigoriev I."/>
        </authorList>
    </citation>
    <scope>NUCLEOTIDE SEQUENCE</scope>
    <source>
        <strain evidence="1">CBS 121167</strain>
    </source>
</reference>
<organism evidence="1 2">
    <name type="scientific">Aplosporella prunicola CBS 121167</name>
    <dbReference type="NCBI Taxonomy" id="1176127"/>
    <lineage>
        <taxon>Eukaryota</taxon>
        <taxon>Fungi</taxon>
        <taxon>Dikarya</taxon>
        <taxon>Ascomycota</taxon>
        <taxon>Pezizomycotina</taxon>
        <taxon>Dothideomycetes</taxon>
        <taxon>Dothideomycetes incertae sedis</taxon>
        <taxon>Botryosphaeriales</taxon>
        <taxon>Aplosporellaceae</taxon>
        <taxon>Aplosporella</taxon>
    </lineage>
</organism>
<proteinExistence type="predicted"/>
<accession>A0A6A6BAJ0</accession>
<name>A0A6A6BAJ0_9PEZI</name>
<dbReference type="EMBL" id="ML995490">
    <property type="protein sequence ID" value="KAF2140285.1"/>
    <property type="molecule type" value="Genomic_DNA"/>
</dbReference>
<dbReference type="AlphaFoldDB" id="A0A6A6BAJ0"/>
<dbReference type="GeneID" id="54300798"/>